<evidence type="ECO:0000313" key="11">
    <source>
        <dbReference type="RefSeq" id="XP_029642992.1"/>
    </source>
</evidence>
<name>A0A6P7SXU2_9MOLL</name>
<dbReference type="Gene3D" id="3.40.30.10">
    <property type="entry name" value="Glutaredoxin"/>
    <property type="match status" value="1"/>
</dbReference>
<dbReference type="KEGG" id="osn:115217434"/>
<dbReference type="FunFam" id="3.40.30.10:FF:000059">
    <property type="entry name" value="Thioredoxin-like protein"/>
    <property type="match status" value="1"/>
</dbReference>
<organism evidence="10 11">
    <name type="scientific">Octopus sinensis</name>
    <name type="common">East Asian common octopus</name>
    <dbReference type="NCBI Taxonomy" id="2607531"/>
    <lineage>
        <taxon>Eukaryota</taxon>
        <taxon>Metazoa</taxon>
        <taxon>Spiralia</taxon>
        <taxon>Lophotrochozoa</taxon>
        <taxon>Mollusca</taxon>
        <taxon>Cephalopoda</taxon>
        <taxon>Coleoidea</taxon>
        <taxon>Octopodiformes</taxon>
        <taxon>Octopoda</taxon>
        <taxon>Incirrata</taxon>
        <taxon>Octopodidae</taxon>
        <taxon>Octopus</taxon>
    </lineage>
</organism>
<evidence type="ECO:0000256" key="5">
    <source>
        <dbReference type="ARBA" id="ARBA00023242"/>
    </source>
</evidence>
<dbReference type="InterPro" id="IPR004123">
    <property type="entry name" value="Dim1"/>
</dbReference>
<dbReference type="GO" id="GO:0046540">
    <property type="term" value="C:U4/U6 x U5 tri-snRNP complex"/>
    <property type="evidence" value="ECO:0007669"/>
    <property type="project" value="UniProtKB-UniRule"/>
</dbReference>
<dbReference type="PIRSF" id="PIRSF017199">
    <property type="entry name" value="mRNA_splic_U5"/>
    <property type="match status" value="1"/>
</dbReference>
<dbReference type="Pfam" id="PF02966">
    <property type="entry name" value="DIM1"/>
    <property type="match status" value="1"/>
</dbReference>
<comment type="function">
    <text evidence="9">Plays role in pre-mRNA splicing.</text>
</comment>
<comment type="function">
    <text evidence="7">Essential role in pre-mRNA splicing. Required in cell cycle progression for S/G(2) transition.</text>
</comment>
<dbReference type="SMART" id="SM01410">
    <property type="entry name" value="DIM1"/>
    <property type="match status" value="1"/>
</dbReference>
<reference evidence="11" key="1">
    <citation type="submission" date="2025-08" db="UniProtKB">
        <authorList>
            <consortium name="RefSeq"/>
        </authorList>
    </citation>
    <scope>IDENTIFICATION</scope>
</reference>
<evidence type="ECO:0000313" key="10">
    <source>
        <dbReference type="Proteomes" id="UP000515154"/>
    </source>
</evidence>
<evidence type="ECO:0000256" key="4">
    <source>
        <dbReference type="ARBA" id="ARBA00023187"/>
    </source>
</evidence>
<keyword evidence="6" id="KW-0131">Cell cycle</keyword>
<evidence type="ECO:0000256" key="9">
    <source>
        <dbReference type="PIRNR" id="PIRNR017199"/>
    </source>
</evidence>
<dbReference type="Proteomes" id="UP000515154">
    <property type="component" value="Linkage group LG11"/>
</dbReference>
<dbReference type="PANTHER" id="PTHR12052:SF4">
    <property type="entry name" value="THIOREDOXIN-LIKE PROTEIN 4B"/>
    <property type="match status" value="1"/>
</dbReference>
<evidence type="ECO:0000256" key="7">
    <source>
        <dbReference type="ARBA" id="ARBA00060348"/>
    </source>
</evidence>
<gene>
    <name evidence="11" type="primary">LOC115217434</name>
</gene>
<dbReference type="GO" id="GO:0005682">
    <property type="term" value="C:U5 snRNP"/>
    <property type="evidence" value="ECO:0007669"/>
    <property type="project" value="UniProtKB-UniRule"/>
</dbReference>
<dbReference type="RefSeq" id="XP_029642992.1">
    <property type="nucleotide sequence ID" value="XM_029787132.2"/>
</dbReference>
<keyword evidence="5 9" id="KW-0539">Nucleus</keyword>
<sequence>MAGILIPRLQTKEEIDRAILDTREKVLVLRFGRADDLECIKIDDIFSKVMEALSNMAVFYTVEVDSVPIYVHYFDITLIPSTIFFFNAQHIKVDWETPDHTKFVGSFKTKQDVIDVVEVIFRGAMKGKLIVKSPLDPRNVPRYELIYKDI</sequence>
<evidence type="ECO:0000256" key="6">
    <source>
        <dbReference type="ARBA" id="ARBA00023306"/>
    </source>
</evidence>
<comment type="subunit">
    <text evidence="8">Homodimer. Interacts with the U5-102 kDa protein subunit of the spliceosome.</text>
</comment>
<evidence type="ECO:0000256" key="3">
    <source>
        <dbReference type="ARBA" id="ARBA00022664"/>
    </source>
</evidence>
<dbReference type="PANTHER" id="PTHR12052">
    <property type="entry name" value="THIOREDOXIN-LIKE PROTEN 4A, 4B"/>
    <property type="match status" value="1"/>
</dbReference>
<dbReference type="AlphaFoldDB" id="A0A6P7SXU2"/>
<comment type="similarity">
    <text evidence="2 9">Belongs to the DIM1 family.</text>
</comment>
<accession>A0A6P7SXU2</accession>
<proteinExistence type="inferred from homology"/>
<evidence type="ECO:0000256" key="1">
    <source>
        <dbReference type="ARBA" id="ARBA00004123"/>
    </source>
</evidence>
<dbReference type="InterPro" id="IPR036249">
    <property type="entry name" value="Thioredoxin-like_sf"/>
</dbReference>
<keyword evidence="3 9" id="KW-0507">mRNA processing</keyword>
<keyword evidence="10" id="KW-1185">Reference proteome</keyword>
<dbReference type="GO" id="GO:0005681">
    <property type="term" value="C:spliceosomal complex"/>
    <property type="evidence" value="ECO:0007669"/>
    <property type="project" value="TreeGrafter"/>
</dbReference>
<keyword evidence="4 9" id="KW-0508">mRNA splicing</keyword>
<protein>
    <recommendedName>
        <fullName evidence="9">Thioredoxin-like protein</fullName>
    </recommendedName>
</protein>
<comment type="subcellular location">
    <subcellularLocation>
        <location evidence="1 9">Nucleus</location>
    </subcellularLocation>
</comment>
<dbReference type="SUPFAM" id="SSF52833">
    <property type="entry name" value="Thioredoxin-like"/>
    <property type="match status" value="1"/>
</dbReference>
<evidence type="ECO:0000256" key="8">
    <source>
        <dbReference type="ARBA" id="ARBA00063722"/>
    </source>
</evidence>
<dbReference type="GO" id="GO:0000398">
    <property type="term" value="P:mRNA splicing, via spliceosome"/>
    <property type="evidence" value="ECO:0007669"/>
    <property type="project" value="InterPro"/>
</dbReference>
<evidence type="ECO:0000256" key="2">
    <source>
        <dbReference type="ARBA" id="ARBA00008241"/>
    </source>
</evidence>